<gene>
    <name evidence="6" type="ORF">C8D91_1742</name>
</gene>
<feature type="domain" description="G" evidence="5">
    <location>
        <begin position="116"/>
        <end position="173"/>
    </location>
</feature>
<dbReference type="InterPro" id="IPR006073">
    <property type="entry name" value="GTP-bd"/>
</dbReference>
<organism evidence="6 7">
    <name type="scientific">Marinicella litoralis</name>
    <dbReference type="NCBI Taxonomy" id="644220"/>
    <lineage>
        <taxon>Bacteria</taxon>
        <taxon>Pseudomonadati</taxon>
        <taxon>Pseudomonadota</taxon>
        <taxon>Gammaproteobacteria</taxon>
        <taxon>Lysobacterales</taxon>
        <taxon>Marinicellaceae</taxon>
        <taxon>Marinicella</taxon>
    </lineage>
</organism>
<keyword evidence="7" id="KW-1185">Reference proteome</keyword>
<accession>A0A4R6XRW9</accession>
<feature type="binding site" evidence="4">
    <location>
        <begin position="58"/>
        <end position="61"/>
    </location>
    <ligand>
        <name>GTP</name>
        <dbReference type="ChEBI" id="CHEBI:37565"/>
    </ligand>
</feature>
<dbReference type="AlphaFoldDB" id="A0A4R6XRW9"/>
<dbReference type="RefSeq" id="WP_099018590.1">
    <property type="nucleotide sequence ID" value="NZ_NIHB01000001.1"/>
</dbReference>
<dbReference type="InterPro" id="IPR027417">
    <property type="entry name" value="P-loop_NTPase"/>
</dbReference>
<keyword evidence="3" id="KW-0963">Cytoplasm</keyword>
<evidence type="ECO:0000313" key="7">
    <source>
        <dbReference type="Proteomes" id="UP000295724"/>
    </source>
</evidence>
<dbReference type="InterPro" id="IPR023179">
    <property type="entry name" value="GTP-bd_ortho_bundle_sf"/>
</dbReference>
<dbReference type="Proteomes" id="UP000295724">
    <property type="component" value="Unassembled WGS sequence"/>
</dbReference>
<name>A0A4R6XRW9_9GAMM</name>
<dbReference type="InterPro" id="IPR019991">
    <property type="entry name" value="GTP-bd_ribosome_bgen"/>
</dbReference>
<comment type="subcellular location">
    <subcellularLocation>
        <location evidence="3">Cytoplasm</location>
    </subcellularLocation>
</comment>
<sequence>MSINWFPGHMHKAQKEIKQLLPEVDLVIEVLDARLPYSSQNPLLQKLRGQTPCIKLLNKSDLADEKLNQDWVDELQQDQTVKAYAVNTSDHSLIKQIPQWCLNWFPQREVNKKPIQVMIMGIPNVGKSTIINIMADRTIAKTGNEAAVTKRQQRIKLPGNVILHDTPGVLWPRFDNQNSAYRLAVTGGIKDNIVEAEDKAFFLAEYVLAAYQQTIAARYEIDEMPQEPYDLLVKIGQQRGALKSGGRVDLTRISSLFLNEFRTGVLGRITLETPEMMRSELKEVDRLLAIKAAKDAERKAQFKGKR</sequence>
<dbReference type="InterPro" id="IPR016478">
    <property type="entry name" value="GTPase_MTG1"/>
</dbReference>
<dbReference type="OrthoDB" id="9779790at2"/>
<dbReference type="Pfam" id="PF01926">
    <property type="entry name" value="MMR_HSR1"/>
    <property type="match status" value="1"/>
</dbReference>
<dbReference type="PANTHER" id="PTHR45782">
    <property type="entry name" value="MITOCHONDRIAL RIBOSOME-ASSOCIATED GTPASE 1"/>
    <property type="match status" value="1"/>
</dbReference>
<dbReference type="PANTHER" id="PTHR45782:SF4">
    <property type="entry name" value="MITOCHONDRIAL RIBOSOME-ASSOCIATED GTPASE 1"/>
    <property type="match status" value="1"/>
</dbReference>
<dbReference type="GO" id="GO:0003924">
    <property type="term" value="F:GTPase activity"/>
    <property type="evidence" value="ECO:0007669"/>
    <property type="project" value="TreeGrafter"/>
</dbReference>
<dbReference type="SUPFAM" id="SSF52540">
    <property type="entry name" value="P-loop containing nucleoside triphosphate hydrolases"/>
    <property type="match status" value="1"/>
</dbReference>
<evidence type="ECO:0000256" key="4">
    <source>
        <dbReference type="PIRSR" id="PIRSR006230-1"/>
    </source>
</evidence>
<evidence type="ECO:0000256" key="3">
    <source>
        <dbReference type="PIRNR" id="PIRNR006230"/>
    </source>
</evidence>
<dbReference type="GO" id="GO:0006412">
    <property type="term" value="P:translation"/>
    <property type="evidence" value="ECO:0007669"/>
    <property type="project" value="TreeGrafter"/>
</dbReference>
<dbReference type="EMBL" id="SNZB01000003">
    <property type="protein sequence ID" value="TDR20764.1"/>
    <property type="molecule type" value="Genomic_DNA"/>
</dbReference>
<dbReference type="GO" id="GO:0005525">
    <property type="term" value="F:GTP binding"/>
    <property type="evidence" value="ECO:0007669"/>
    <property type="project" value="UniProtKB-KW"/>
</dbReference>
<comment type="caution">
    <text evidence="6">The sequence shown here is derived from an EMBL/GenBank/DDBJ whole genome shotgun (WGS) entry which is preliminary data.</text>
</comment>
<dbReference type="NCBIfam" id="TIGR03596">
    <property type="entry name" value="GTPase_YlqF"/>
    <property type="match status" value="1"/>
</dbReference>
<dbReference type="Gene3D" id="1.10.1580.10">
    <property type="match status" value="1"/>
</dbReference>
<dbReference type="PIRSF" id="PIRSF006230">
    <property type="entry name" value="MG442"/>
    <property type="match status" value="1"/>
</dbReference>
<evidence type="ECO:0000256" key="1">
    <source>
        <dbReference type="ARBA" id="ARBA00022741"/>
    </source>
</evidence>
<dbReference type="FunFam" id="3.40.50.300:FF:000590">
    <property type="entry name" value="Ribosome biogenesis GTPase A"/>
    <property type="match status" value="1"/>
</dbReference>
<dbReference type="Gene3D" id="3.40.50.300">
    <property type="entry name" value="P-loop containing nucleotide triphosphate hydrolases"/>
    <property type="match status" value="1"/>
</dbReference>
<comment type="similarity">
    <text evidence="3">Belongs to the TRAFAC class YlqF/YawG GTPase family. MTG1 subfamily.</text>
</comment>
<reference evidence="6 7" key="1">
    <citation type="submission" date="2019-03" db="EMBL/GenBank/DDBJ databases">
        <title>Genomic Encyclopedia of Type Strains, Phase IV (KMG-IV): sequencing the most valuable type-strain genomes for metagenomic binning, comparative biology and taxonomic classification.</title>
        <authorList>
            <person name="Goeker M."/>
        </authorList>
    </citation>
    <scope>NUCLEOTIDE SEQUENCE [LARGE SCALE GENOMIC DNA]</scope>
    <source>
        <strain evidence="6 7">DSM 25488</strain>
    </source>
</reference>
<evidence type="ECO:0000313" key="6">
    <source>
        <dbReference type="EMBL" id="TDR20764.1"/>
    </source>
</evidence>
<feature type="binding site" evidence="4">
    <location>
        <begin position="124"/>
        <end position="129"/>
    </location>
    <ligand>
        <name>GTP</name>
        <dbReference type="ChEBI" id="CHEBI:37565"/>
    </ligand>
</feature>
<dbReference type="GO" id="GO:0005737">
    <property type="term" value="C:cytoplasm"/>
    <property type="evidence" value="ECO:0007669"/>
    <property type="project" value="UniProtKB-SubCell"/>
</dbReference>
<keyword evidence="1 3" id="KW-0547">Nucleotide-binding</keyword>
<feature type="binding site" evidence="4">
    <location>
        <position position="168"/>
    </location>
    <ligand>
        <name>GTP</name>
        <dbReference type="ChEBI" id="CHEBI:37565"/>
    </ligand>
</feature>
<evidence type="ECO:0000256" key="2">
    <source>
        <dbReference type="ARBA" id="ARBA00023134"/>
    </source>
</evidence>
<evidence type="ECO:0000259" key="5">
    <source>
        <dbReference type="Pfam" id="PF01926"/>
    </source>
</evidence>
<dbReference type="CDD" id="cd01856">
    <property type="entry name" value="YlqF"/>
    <property type="match status" value="1"/>
</dbReference>
<comment type="function">
    <text evidence="3">Required for a late step of 50S ribosomal subunit assembly. Has GTPase activity.</text>
</comment>
<keyword evidence="2 3" id="KW-0342">GTP-binding</keyword>
<proteinExistence type="inferred from homology"/>
<protein>
    <recommendedName>
        <fullName evidence="3">Ribosome biogenesis GTPase A</fullName>
    </recommendedName>
</protein>